<comment type="function">
    <text evidence="2">One of several proteins that assist in the late maturation steps of the functional core of the 30S ribosomal subunit. Associates with free 30S ribosomal subunits (but not with 30S subunits that are part of 70S ribosomes or polysomes). Required for efficient processing of 16S rRNA. May interact with the 5'-terminal helix region of 16S rRNA.</text>
</comment>
<dbReference type="GO" id="GO:0005829">
    <property type="term" value="C:cytosol"/>
    <property type="evidence" value="ECO:0007669"/>
    <property type="project" value="TreeGrafter"/>
</dbReference>
<comment type="subcellular location">
    <subcellularLocation>
        <location evidence="2">Cytoplasm</location>
    </subcellularLocation>
</comment>
<dbReference type="PANTHER" id="PTHR33515:SF1">
    <property type="entry name" value="RIBOSOME-BINDING FACTOR A, CHLOROPLASTIC-RELATED"/>
    <property type="match status" value="1"/>
</dbReference>
<dbReference type="PANTHER" id="PTHR33515">
    <property type="entry name" value="RIBOSOME-BINDING FACTOR A, CHLOROPLASTIC-RELATED"/>
    <property type="match status" value="1"/>
</dbReference>
<protein>
    <recommendedName>
        <fullName evidence="2">Ribosome-binding factor A</fullName>
    </recommendedName>
</protein>
<name>A0A562VNU9_9BACT</name>
<comment type="subunit">
    <text evidence="2">Monomer. Binds 30S ribosomal subunits, but not 50S ribosomal subunits or 70S ribosomes.</text>
</comment>
<dbReference type="NCBIfam" id="NF010388">
    <property type="entry name" value="PRK13815.1"/>
    <property type="match status" value="1"/>
</dbReference>
<dbReference type="NCBIfam" id="TIGR00082">
    <property type="entry name" value="rbfA"/>
    <property type="match status" value="1"/>
</dbReference>
<proteinExistence type="inferred from homology"/>
<dbReference type="Pfam" id="PF02033">
    <property type="entry name" value="RBFA"/>
    <property type="match status" value="1"/>
</dbReference>
<dbReference type="InterPro" id="IPR000238">
    <property type="entry name" value="RbfA"/>
</dbReference>
<keyword evidence="1 2" id="KW-0690">Ribosome biogenesis</keyword>
<comment type="similarity">
    <text evidence="2">Belongs to the RbfA family.</text>
</comment>
<dbReference type="AlphaFoldDB" id="A0A562VNU9"/>
<evidence type="ECO:0000256" key="2">
    <source>
        <dbReference type="HAMAP-Rule" id="MF_00003"/>
    </source>
</evidence>
<dbReference type="EMBL" id="VLLN01000007">
    <property type="protein sequence ID" value="TWJ19663.1"/>
    <property type="molecule type" value="Genomic_DNA"/>
</dbReference>
<dbReference type="GO" id="GO:0043024">
    <property type="term" value="F:ribosomal small subunit binding"/>
    <property type="evidence" value="ECO:0007669"/>
    <property type="project" value="TreeGrafter"/>
</dbReference>
<dbReference type="SUPFAM" id="SSF89919">
    <property type="entry name" value="Ribosome-binding factor A, RbfA"/>
    <property type="match status" value="1"/>
</dbReference>
<keyword evidence="2" id="KW-0963">Cytoplasm</keyword>
<evidence type="ECO:0000313" key="4">
    <source>
        <dbReference type="Proteomes" id="UP000319449"/>
    </source>
</evidence>
<gene>
    <name evidence="2" type="primary">rbfA</name>
    <name evidence="3" type="ORF">JN12_01463</name>
</gene>
<comment type="caution">
    <text evidence="3">The sequence shown here is derived from an EMBL/GenBank/DDBJ whole genome shotgun (WGS) entry which is preliminary data.</text>
</comment>
<dbReference type="InterPro" id="IPR020053">
    <property type="entry name" value="Ribosome-bd_factorA_CS"/>
</dbReference>
<organism evidence="3 4">
    <name type="scientific">Geobacter argillaceus</name>
    <dbReference type="NCBI Taxonomy" id="345631"/>
    <lineage>
        <taxon>Bacteria</taxon>
        <taxon>Pseudomonadati</taxon>
        <taxon>Thermodesulfobacteriota</taxon>
        <taxon>Desulfuromonadia</taxon>
        <taxon>Geobacterales</taxon>
        <taxon>Geobacteraceae</taxon>
        <taxon>Geobacter</taxon>
    </lineage>
</organism>
<evidence type="ECO:0000313" key="3">
    <source>
        <dbReference type="EMBL" id="TWJ19663.1"/>
    </source>
</evidence>
<dbReference type="GO" id="GO:0030490">
    <property type="term" value="P:maturation of SSU-rRNA"/>
    <property type="evidence" value="ECO:0007669"/>
    <property type="project" value="UniProtKB-UniRule"/>
</dbReference>
<dbReference type="HAMAP" id="MF_00003">
    <property type="entry name" value="RbfA"/>
    <property type="match status" value="1"/>
</dbReference>
<dbReference type="PROSITE" id="PS01319">
    <property type="entry name" value="RBFA"/>
    <property type="match status" value="1"/>
</dbReference>
<dbReference type="Proteomes" id="UP000319449">
    <property type="component" value="Unassembled WGS sequence"/>
</dbReference>
<sequence length="119" mass="13487">MYKRSEKVGEAIHEEVSRLLVKGIKDPRVGFVTITGVKVTDDLHLATIYFTVVGSDEERKATEAGLNSAKGFIRKELGKTMRMRYTPDILFRYDETIAYGSRIEGLLKQIHDEADHDAE</sequence>
<reference evidence="3 4" key="1">
    <citation type="submission" date="2019-07" db="EMBL/GenBank/DDBJ databases">
        <title>Genomic Encyclopedia of Archaeal and Bacterial Type Strains, Phase II (KMG-II): from individual species to whole genera.</title>
        <authorList>
            <person name="Goeker M."/>
        </authorList>
    </citation>
    <scope>NUCLEOTIDE SEQUENCE [LARGE SCALE GENOMIC DNA]</scope>
    <source>
        <strain evidence="3 4">ATCC BAA-1139</strain>
    </source>
</reference>
<dbReference type="Gene3D" id="3.30.300.20">
    <property type="match status" value="1"/>
</dbReference>
<dbReference type="InterPro" id="IPR023799">
    <property type="entry name" value="RbfA_dom_sf"/>
</dbReference>
<keyword evidence="4" id="KW-1185">Reference proteome</keyword>
<dbReference type="RefSeq" id="WP_145020493.1">
    <property type="nucleotide sequence ID" value="NZ_VLLN01000007.1"/>
</dbReference>
<dbReference type="OrthoDB" id="307788at2"/>
<accession>A0A562VNU9</accession>
<evidence type="ECO:0000256" key="1">
    <source>
        <dbReference type="ARBA" id="ARBA00022517"/>
    </source>
</evidence>
<dbReference type="InterPro" id="IPR015946">
    <property type="entry name" value="KH_dom-like_a/b"/>
</dbReference>